<dbReference type="RefSeq" id="YP_009215557.1">
    <property type="nucleotide sequence ID" value="NC_028978.1"/>
</dbReference>
<keyword evidence="2" id="KW-1185">Reference proteome</keyword>
<name>A0A0A0RNA0_9CAUD</name>
<evidence type="ECO:0008006" key="3">
    <source>
        <dbReference type="Google" id="ProtNLM"/>
    </source>
</evidence>
<gene>
    <name evidence="1" type="ORF">MURUCUTUMBU_54</name>
</gene>
<dbReference type="Proteomes" id="UP000030211">
    <property type="component" value="Segment"/>
</dbReference>
<evidence type="ECO:0000313" key="1">
    <source>
        <dbReference type="EMBL" id="AIW03040.1"/>
    </source>
</evidence>
<dbReference type="GeneID" id="26641839"/>
<organism evidence="1 2">
    <name type="scientific">Mycobacterium phage Murucutumbu</name>
    <dbReference type="NCBI Taxonomy" id="1560286"/>
    <lineage>
        <taxon>Viruses</taxon>
        <taxon>Duplodnaviria</taxon>
        <taxon>Heunggongvirae</taxon>
        <taxon>Uroviricota</taxon>
        <taxon>Caudoviricetes</taxon>
        <taxon>Weiservirinae</taxon>
        <taxon>Anayavirus</taxon>
        <taxon>Anayavirus murucutumbu</taxon>
    </lineage>
</organism>
<dbReference type="OrthoDB" id="18463at10239"/>
<accession>A0A0A0RNA0</accession>
<protein>
    <recommendedName>
        <fullName evidence="3">Lipoprotein</fullName>
    </recommendedName>
</protein>
<sequence>MQMINRIAVGMTVGAIGAAAALSGCATSNQEWHKGCTVKAKDTLYGSTDGNTTRTKRVTTSCGSFNVEDAIEVGHFNSWDIWESVEVGKTYDMFTGGPRIGWLSAFPVLLEVKPAQ</sequence>
<dbReference type="KEGG" id="vg:26641839"/>
<reference evidence="1 2" key="1">
    <citation type="submission" date="2014-09" db="EMBL/GenBank/DDBJ databases">
        <authorList>
            <person name="Maldonado-Vazquez N."/>
            <person name="Franco-Moreira L.J."/>
            <person name="Perez-Otero J."/>
            <person name="Alvelo-Aviles A.S."/>
            <person name="Andino-Figueroa P.C."/>
            <person name="Apiz-Saab J."/>
            <person name="Arroyo-Roldan J.G."/>
            <person name="Aviles-Rivera A."/>
            <person name="Cruz-Garcia L.G."/>
            <person name="Gomez-Garcia G."/>
            <person name="Gonzalez-Torres B.A."/>
            <person name="Grogan-Rivera S.M."/>
            <person name="Icazatti-Burtell A.M."/>
            <person name="Laboy-De-Jesus F.M."/>
            <person name="Marengo-Casul A.J."/>
            <person name="Megret-Gonzalez A.M."/>
            <person name="Melendez P.C."/>
            <person name="Molina-Rivera Z.K."/>
            <person name="Morales-Rivera A."/>
            <person name="Ortiz-Camacho K.C."/>
            <person name="Ortiz-Lopez E."/>
            <person name="Perez-Colon E.A."/>
            <person name="Ramos-Aponte K."/>
            <person name="Rivera-Dones A.E."/>
            <person name="Rivera-Garcia M.D."/>
            <person name="Rivera-Lebron J."/>
            <person name="Rivera-Medina Y.M."/>
            <person name="Rivera-Ortiz Y."/>
            <person name="Rodriguez-Lopez A."/>
            <person name="Rodriguez-Maldonado G."/>
            <person name="Rodriguez-Perez O.A."/>
            <person name="Sanchez-Henriquez C.D."/>
            <person name="Santiago-Ochoa D.A."/>
            <person name="Torres-Alvarez V.M."/>
            <person name="Zayas-Cruz A.D."/>
            <person name="Rubin M.R."/>
            <person name="Vazquez E."/>
            <person name="Anders K.R."/>
            <person name="Braun M.A."/>
            <person name="Delesalle V.A."/>
            <person name="Hughes L.E."/>
            <person name="Ware V.C."/>
            <person name="Bradley K.W."/>
            <person name="Barker L.P."/>
            <person name="Asai D.J."/>
            <person name="Bowman C.A."/>
            <person name="Russell D.A."/>
            <person name="Pope W.H."/>
            <person name="Jacobs-Sera D."/>
            <person name="Hendrix R.W."/>
            <person name="Hatfull G.F."/>
        </authorList>
    </citation>
    <scope>NUCLEOTIDE SEQUENCE [LARGE SCALE GENOMIC DNA]</scope>
</reference>
<dbReference type="EMBL" id="KM677211">
    <property type="protein sequence ID" value="AIW03040.1"/>
    <property type="molecule type" value="Genomic_DNA"/>
</dbReference>
<evidence type="ECO:0000313" key="2">
    <source>
        <dbReference type="Proteomes" id="UP000030211"/>
    </source>
</evidence>
<dbReference type="PROSITE" id="PS51257">
    <property type="entry name" value="PROKAR_LIPOPROTEIN"/>
    <property type="match status" value="1"/>
</dbReference>
<proteinExistence type="predicted"/>